<dbReference type="PROSITE" id="PS50994">
    <property type="entry name" value="INTEGRASE"/>
    <property type="match status" value="1"/>
</dbReference>
<dbReference type="Pfam" id="PF05380">
    <property type="entry name" value="Peptidase_A17"/>
    <property type="match status" value="1"/>
</dbReference>
<dbReference type="InterPro" id="IPR008042">
    <property type="entry name" value="Retrotrans_Pao"/>
</dbReference>
<dbReference type="KEGG" id="tnl:113498203"/>
<dbReference type="GO" id="GO:0015074">
    <property type="term" value="P:DNA integration"/>
    <property type="evidence" value="ECO:0007669"/>
    <property type="project" value="InterPro"/>
</dbReference>
<dbReference type="InterPro" id="IPR005312">
    <property type="entry name" value="DUF1759"/>
</dbReference>
<dbReference type="GO" id="GO:0042575">
    <property type="term" value="C:DNA polymerase complex"/>
    <property type="evidence" value="ECO:0007669"/>
    <property type="project" value="UniProtKB-ARBA"/>
</dbReference>
<feature type="domain" description="Integrase catalytic" evidence="1">
    <location>
        <begin position="1417"/>
        <end position="1610"/>
    </location>
</feature>
<dbReference type="InterPro" id="IPR001584">
    <property type="entry name" value="Integrase_cat-core"/>
</dbReference>
<dbReference type="SUPFAM" id="SSF53098">
    <property type="entry name" value="Ribonuclease H-like"/>
    <property type="match status" value="1"/>
</dbReference>
<dbReference type="RefSeq" id="XP_026733942.1">
    <property type="nucleotide sequence ID" value="XM_026878141.1"/>
</dbReference>
<evidence type="ECO:0000313" key="3">
    <source>
        <dbReference type="RefSeq" id="XP_026733942.1"/>
    </source>
</evidence>
<reference evidence="3" key="1">
    <citation type="submission" date="2025-08" db="UniProtKB">
        <authorList>
            <consortium name="RefSeq"/>
        </authorList>
    </citation>
    <scope>IDENTIFICATION</scope>
</reference>
<dbReference type="InterPro" id="IPR012337">
    <property type="entry name" value="RNaseH-like_sf"/>
</dbReference>
<dbReference type="Gene3D" id="3.30.420.10">
    <property type="entry name" value="Ribonuclease H-like superfamily/Ribonuclease H"/>
    <property type="match status" value="1"/>
</dbReference>
<dbReference type="Pfam" id="PF03564">
    <property type="entry name" value="DUF1759"/>
    <property type="match status" value="1"/>
</dbReference>
<accession>A0A7E5W082</accession>
<dbReference type="GO" id="GO:0003676">
    <property type="term" value="F:nucleic acid binding"/>
    <property type="evidence" value="ECO:0007669"/>
    <property type="project" value="InterPro"/>
</dbReference>
<dbReference type="GeneID" id="113498203"/>
<dbReference type="InParanoid" id="A0A7E5W082"/>
<gene>
    <name evidence="3" type="primary">LOC113498203</name>
</gene>
<dbReference type="Pfam" id="PF18701">
    <property type="entry name" value="DUF5641"/>
    <property type="match status" value="1"/>
</dbReference>
<proteinExistence type="predicted"/>
<dbReference type="InterPro" id="IPR036397">
    <property type="entry name" value="RNaseH_sf"/>
</dbReference>
<keyword evidence="2" id="KW-1185">Reference proteome</keyword>
<dbReference type="InterPro" id="IPR043502">
    <property type="entry name" value="DNA/RNA_pol_sf"/>
</dbReference>
<dbReference type="OrthoDB" id="5984724at2759"/>
<dbReference type="SUPFAM" id="SSF56672">
    <property type="entry name" value="DNA/RNA polymerases"/>
    <property type="match status" value="1"/>
</dbReference>
<dbReference type="PANTHER" id="PTHR47331">
    <property type="entry name" value="PHD-TYPE DOMAIN-CONTAINING PROTEIN"/>
    <property type="match status" value="1"/>
</dbReference>
<dbReference type="Pfam" id="PF17921">
    <property type="entry name" value="Integrase_H2C2"/>
    <property type="match status" value="1"/>
</dbReference>
<evidence type="ECO:0000259" key="1">
    <source>
        <dbReference type="PROSITE" id="PS50994"/>
    </source>
</evidence>
<evidence type="ECO:0000313" key="2">
    <source>
        <dbReference type="Proteomes" id="UP000322000"/>
    </source>
</evidence>
<sequence>MTSQADQMLSILEDTAALLKKTQTNLKKCPKERLSKAGYIQTRIETLEQYWNTFKQAHQDLLKCTTREQRGVLSYFVNEEFFIQEDLYLCMLGDLKDLLAAHHKKTSDHSVCSNVSCEGPAKVKLPSIRLPAFSGNYEEWPTYKDLFVSLIHECTRLSEVEKLHYLKTSITGEAASLLKHVHVTGANYVQAWEMLNHRYSNRRLIVNALLKRLFSLKKCTSQSAAQLKTLLDTTSEIINSLENLKVFTGSWDPIIVFLVVQKLDPESHKEWEQSACSVNPESLSTWKDLREFLESTFRTLELVNPTTSTRTTKERVLHVSTSSNDQKKSCALCKDTHTLCHCNAFNKMALNERREHVKTNKLCFNCLAAGHSVFKCRMPMSCRICKRRHHTLLHQPKNTNELASHVEPQQATSSQADAEEKVQAMVASHHISGQKIALLATAVVILKSENGNTTALKALIDSGSQACFISEKATQILKLNKYPVNLIVSGMESMKVRVKHEVEVQVLSRWEDNFNLPIKAYVMSKPLTSNINPSSVVTETDWPHLSSIQLADETCFASGTIDLLLGVNEYVAILKQGLIKGPPGTPCAQNTHLGWILMGGTTLNVNSRENSIQVMKQEVNIEDLLKTIWEIDVDSKRTPTLKEQLCENIYKKTHKRVKEGKYIVRLPFNTENPKSAEGNTREIAKRRFVHLERRFSQNKDLKQEYTKVIEEYKELKHMEEVPTKEMNSKSVYLPHHAVIRNNKETTKTRVVFDASCKGSNGISLNDELLVGPILQEDLRSIIIRWRMHAICFASDIQKMYRMVWIDREDADFQRILWRNDPSDDIKEYRLLTVTFGTASAPYLAIRTLMQLADDEGERFPEATRILREDFYVDDVMSGCDNLKEAVRISQDLKRLLKLGGFELKKWSSNSREFMETIDPNERSSNAHLKLNVDGVIKALGIQWNLGKDQFEYSLNLPPIGNVFTKRSILSDIQRLFDPLGWIAPCLVMSKILIQQLWLEKVEWDEAVNPTLAEKWSTIRSDLENVNGICVNRWMGTSSSNKDCIEIHGFSDASVQAYGAVVYCRVTYSDGSVKTSIVAARTRVAPLKTISLPRLELCGALLLSRLLKQIGKALRLPASQIYAWTDSSIVISWIFGDPNKWKTFIANRVVEITTNVKGSQWYHVKSDDNPADIASRGMTVANLKTCKLWWNGPDWLPQPKIQFTRPNILPTELERKKDTLQTLNMMHGENEEEKKLWTQFNDFDSLIQLLRTITYSRRFLKQKTYKEKINSPITTEELQLSLQTCIKKAQEEEFVDEINALKGKKTIKKSSKIKSLNPYLDNAGILRVGGRLRNADLDEESKHPVILGRNSRLTVLLVAEAHTKTLHGGTQLMLTYLRSKYWILRAKALAKRYVHRCLVCAKLTTKARTQVMGDLPSVRVKPARAFLNSGVDFAGPFHILMSRGRGAKTSKAYICIFICMSTKAIHLELVSDLSSAAFIGAFKRFCARRGKCTNIWSDQARNFVGANKELVEAWKEAHLQFDGEIAELLANDGTQWHFIPAYSPTFGGLWEAGVKSIKFHLKRILNTNLTFEEMTTVLCEIEACLNSRPLCPSDDETTQPLTPGHFLIAEAPVVVPDHNLKDIKISHLTRWQYTRKLLNDFWSRWQKEYLTRLQQRPKWLKREEEFKIGEIVLIKQDNLPPGKWCMGRIIDKHPGPDGMTRVYSVKSGDNIVKRCVTKLCALPIDIED</sequence>
<dbReference type="InterPro" id="IPR040676">
    <property type="entry name" value="DUF5641"/>
</dbReference>
<dbReference type="Gene3D" id="1.10.340.70">
    <property type="match status" value="1"/>
</dbReference>
<name>A0A7E5W082_TRINI</name>
<dbReference type="InterPro" id="IPR041588">
    <property type="entry name" value="Integrase_H2C2"/>
</dbReference>
<protein>
    <submittedName>
        <fullName evidence="3">Uncharacterized protein LOC113498203</fullName>
    </submittedName>
</protein>
<organism evidence="2 3">
    <name type="scientific">Trichoplusia ni</name>
    <name type="common">Cabbage looper</name>
    <dbReference type="NCBI Taxonomy" id="7111"/>
    <lineage>
        <taxon>Eukaryota</taxon>
        <taxon>Metazoa</taxon>
        <taxon>Ecdysozoa</taxon>
        <taxon>Arthropoda</taxon>
        <taxon>Hexapoda</taxon>
        <taxon>Insecta</taxon>
        <taxon>Pterygota</taxon>
        <taxon>Neoptera</taxon>
        <taxon>Endopterygota</taxon>
        <taxon>Lepidoptera</taxon>
        <taxon>Glossata</taxon>
        <taxon>Ditrysia</taxon>
        <taxon>Noctuoidea</taxon>
        <taxon>Noctuidae</taxon>
        <taxon>Plusiinae</taxon>
        <taxon>Trichoplusia</taxon>
    </lineage>
</organism>
<dbReference type="PANTHER" id="PTHR47331:SF5">
    <property type="entry name" value="RIBONUCLEASE H"/>
    <property type="match status" value="1"/>
</dbReference>
<dbReference type="CDD" id="cd01644">
    <property type="entry name" value="RT_pepA17"/>
    <property type="match status" value="1"/>
</dbReference>
<dbReference type="GO" id="GO:0071897">
    <property type="term" value="P:DNA biosynthetic process"/>
    <property type="evidence" value="ECO:0007669"/>
    <property type="project" value="UniProtKB-ARBA"/>
</dbReference>
<dbReference type="Proteomes" id="UP000322000">
    <property type="component" value="Chromosome 10"/>
</dbReference>